<feature type="domain" description="Peptidase S49" evidence="3">
    <location>
        <begin position="164"/>
        <end position="316"/>
    </location>
</feature>
<evidence type="ECO:0000259" key="3">
    <source>
        <dbReference type="Pfam" id="PF01343"/>
    </source>
</evidence>
<protein>
    <recommendedName>
        <fullName evidence="3">Peptidase S49 domain-containing protein</fullName>
    </recommendedName>
</protein>
<dbReference type="InterPro" id="IPR029045">
    <property type="entry name" value="ClpP/crotonase-like_dom_sf"/>
</dbReference>
<comment type="caution">
    <text evidence="4">The sequence shown here is derived from an EMBL/GenBank/DDBJ whole genome shotgun (WGS) entry which is preliminary data.</text>
</comment>
<keyword evidence="2" id="KW-0812">Transmembrane</keyword>
<dbReference type="InterPro" id="IPR002142">
    <property type="entry name" value="Peptidase_S49"/>
</dbReference>
<reference evidence="4 5" key="1">
    <citation type="journal article" date="2016" name="Nat. Commun.">
        <title>Thousands of microbial genomes shed light on interconnected biogeochemical processes in an aquifer system.</title>
        <authorList>
            <person name="Anantharaman K."/>
            <person name="Brown C.T."/>
            <person name="Hug L.A."/>
            <person name="Sharon I."/>
            <person name="Castelle C.J."/>
            <person name="Probst A.J."/>
            <person name="Thomas B.C."/>
            <person name="Singh A."/>
            <person name="Wilkins M.J."/>
            <person name="Karaoz U."/>
            <person name="Brodie E.L."/>
            <person name="Williams K.H."/>
            <person name="Hubbard S.S."/>
            <person name="Banfield J.F."/>
        </authorList>
    </citation>
    <scope>NUCLEOTIDE SEQUENCE [LARGE SCALE GENOMIC DNA]</scope>
</reference>
<dbReference type="GO" id="GO:0008233">
    <property type="term" value="F:peptidase activity"/>
    <property type="evidence" value="ECO:0007669"/>
    <property type="project" value="InterPro"/>
</dbReference>
<gene>
    <name evidence="4" type="ORF">A2845_00530</name>
</gene>
<dbReference type="GO" id="GO:0006508">
    <property type="term" value="P:proteolysis"/>
    <property type="evidence" value="ECO:0007669"/>
    <property type="project" value="InterPro"/>
</dbReference>
<evidence type="ECO:0000256" key="2">
    <source>
        <dbReference type="SAM" id="Phobius"/>
    </source>
</evidence>
<dbReference type="PANTHER" id="PTHR42987">
    <property type="entry name" value="PEPTIDASE S49"/>
    <property type="match status" value="1"/>
</dbReference>
<dbReference type="SUPFAM" id="SSF52096">
    <property type="entry name" value="ClpP/crotonase"/>
    <property type="match status" value="1"/>
</dbReference>
<organism evidence="4 5">
    <name type="scientific">Candidatus Lloydbacteria bacterium RIFCSPHIGHO2_01_FULL_49_22</name>
    <dbReference type="NCBI Taxonomy" id="1798658"/>
    <lineage>
        <taxon>Bacteria</taxon>
        <taxon>Candidatus Lloydiibacteriota</taxon>
    </lineage>
</organism>
<dbReference type="Proteomes" id="UP000177122">
    <property type="component" value="Unassembled WGS sequence"/>
</dbReference>
<comment type="similarity">
    <text evidence="1">Belongs to the peptidase S49 family.</text>
</comment>
<feature type="transmembrane region" description="Helical" evidence="2">
    <location>
        <begin position="45"/>
        <end position="66"/>
    </location>
</feature>
<name>A0A1G2D0J0_9BACT</name>
<dbReference type="Gene3D" id="3.90.226.10">
    <property type="entry name" value="2-enoyl-CoA Hydratase, Chain A, domain 1"/>
    <property type="match status" value="1"/>
</dbReference>
<accession>A0A1G2D0J0</accession>
<evidence type="ECO:0000313" key="4">
    <source>
        <dbReference type="EMBL" id="OGZ06278.1"/>
    </source>
</evidence>
<dbReference type="AlphaFoldDB" id="A0A1G2D0J0"/>
<keyword evidence="2" id="KW-1133">Transmembrane helix</keyword>
<proteinExistence type="inferred from homology"/>
<dbReference type="EMBL" id="MHLI01000004">
    <property type="protein sequence ID" value="OGZ06278.1"/>
    <property type="molecule type" value="Genomic_DNA"/>
</dbReference>
<evidence type="ECO:0000256" key="1">
    <source>
        <dbReference type="ARBA" id="ARBA00008683"/>
    </source>
</evidence>
<dbReference type="Pfam" id="PF01343">
    <property type="entry name" value="Peptidase_S49"/>
    <property type="match status" value="1"/>
</dbReference>
<evidence type="ECO:0000313" key="5">
    <source>
        <dbReference type="Proteomes" id="UP000177122"/>
    </source>
</evidence>
<sequence>MSAEESEALNKPLTQAIVVEVVEMLVARADRRELALRREKRRSTIWKWGTFLFMCTLAPLIFWGWFGQDSSEPVQVISDPIRTIALTGKGGIAHVAFIPISGSIDGDRHGAPGLENTEWYVENALKLAEKQENISAIILNITSYGGDAVASAHGYRMIKKFRERTKIPVIAFISHYAYSGGYYLALGANEIVVDPDANIGSVGVIMSWFNTASIGKVFDVGEVKIATGPLKSCIGQWVELTPACRAGFARSIDVAFKGFLGAMSDSRDIPLSTLIKESRSNTGRSNGGTFAAEDAVARKMADRVEDEDQLEERIAADIAKKHPEFKSVEFIQYDMKLSVLAELSGATKKSIQGVSRFMDALSSMVNARAMMRAE</sequence>
<keyword evidence="2" id="KW-0472">Membrane</keyword>
<dbReference type="PANTHER" id="PTHR42987:SF4">
    <property type="entry name" value="PROTEASE SOHB-RELATED"/>
    <property type="match status" value="1"/>
</dbReference>